<dbReference type="GO" id="GO:0034553">
    <property type="term" value="P:mitochondrial respiratory chain complex II assembly"/>
    <property type="evidence" value="ECO:0007669"/>
    <property type="project" value="TreeGrafter"/>
</dbReference>
<reference evidence="4 5" key="1">
    <citation type="submission" date="2020-10" db="EMBL/GenBank/DDBJ databases">
        <title>The Coptis chinensis genome and diversification of protoberbering-type alkaloids.</title>
        <authorList>
            <person name="Wang B."/>
            <person name="Shu S."/>
            <person name="Song C."/>
            <person name="Liu Y."/>
        </authorList>
    </citation>
    <scope>NUCLEOTIDE SEQUENCE [LARGE SCALE GENOMIC DNA]</scope>
    <source>
        <strain evidence="4">HL-2020</strain>
        <tissue evidence="4">Leaf</tissue>
    </source>
</reference>
<accession>A0A835ICF6</accession>
<dbReference type="PANTHER" id="PTHR28524:SF3">
    <property type="entry name" value="SUCCINATE DEHYDROGENASE ASSEMBLY FACTOR 4, MITOCHONDRIAL"/>
    <property type="match status" value="1"/>
</dbReference>
<dbReference type="Proteomes" id="UP000631114">
    <property type="component" value="Unassembled WGS sequence"/>
</dbReference>
<gene>
    <name evidence="4" type="ORF">IFM89_029624</name>
</gene>
<feature type="region of interest" description="Disordered" evidence="3">
    <location>
        <begin position="46"/>
        <end position="116"/>
    </location>
</feature>
<sequence length="116" mass="13016">MKNNLQRLFSSLIEIPKSKIGSGIPQSQLSILLNSRGIFTSFILQNQHQTPENLDNKKEEETDSETLKEKPEESLEEEGDIDEYGVNRKTGEVGGPKGPEPTRYGDWECGGRCSDF</sequence>
<protein>
    <recommendedName>
        <fullName evidence="2">Succinate dehydrogenase assembly factor 4, mitochondrial</fullName>
    </recommendedName>
</protein>
<dbReference type="OrthoDB" id="201362at2759"/>
<evidence type="ECO:0000256" key="2">
    <source>
        <dbReference type="ARBA" id="ARBA00022170"/>
    </source>
</evidence>
<proteinExistence type="inferred from homology"/>
<feature type="compositionally biased region" description="Acidic residues" evidence="3">
    <location>
        <begin position="74"/>
        <end position="83"/>
    </location>
</feature>
<evidence type="ECO:0000256" key="3">
    <source>
        <dbReference type="SAM" id="MobiDB-lite"/>
    </source>
</evidence>
<dbReference type="InterPro" id="IPR012875">
    <property type="entry name" value="SDHF4"/>
</dbReference>
<comment type="caution">
    <text evidence="4">The sequence shown here is derived from an EMBL/GenBank/DDBJ whole genome shotgun (WGS) entry which is preliminary data.</text>
</comment>
<evidence type="ECO:0000256" key="1">
    <source>
        <dbReference type="ARBA" id="ARBA00005701"/>
    </source>
</evidence>
<dbReference type="Pfam" id="PF07896">
    <property type="entry name" value="DUF1674"/>
    <property type="match status" value="1"/>
</dbReference>
<feature type="compositionally biased region" description="Basic and acidic residues" evidence="3">
    <location>
        <begin position="54"/>
        <end position="73"/>
    </location>
</feature>
<comment type="similarity">
    <text evidence="1">Belongs to the SDHAF4 family.</text>
</comment>
<evidence type="ECO:0000313" key="4">
    <source>
        <dbReference type="EMBL" id="KAF9616370.1"/>
    </source>
</evidence>
<dbReference type="PANTHER" id="PTHR28524">
    <property type="entry name" value="SUCCINATE DEHYDROGENASE ASSEMBLY FACTOR 4, MITOCHONDRIAL"/>
    <property type="match status" value="1"/>
</dbReference>
<keyword evidence="5" id="KW-1185">Reference proteome</keyword>
<name>A0A835ICF6_9MAGN</name>
<dbReference type="EMBL" id="JADFTS010000003">
    <property type="protein sequence ID" value="KAF9616370.1"/>
    <property type="molecule type" value="Genomic_DNA"/>
</dbReference>
<dbReference type="GO" id="GO:0005739">
    <property type="term" value="C:mitochondrion"/>
    <property type="evidence" value="ECO:0007669"/>
    <property type="project" value="TreeGrafter"/>
</dbReference>
<evidence type="ECO:0000313" key="5">
    <source>
        <dbReference type="Proteomes" id="UP000631114"/>
    </source>
</evidence>
<organism evidence="4 5">
    <name type="scientific">Coptis chinensis</name>
    <dbReference type="NCBI Taxonomy" id="261450"/>
    <lineage>
        <taxon>Eukaryota</taxon>
        <taxon>Viridiplantae</taxon>
        <taxon>Streptophyta</taxon>
        <taxon>Embryophyta</taxon>
        <taxon>Tracheophyta</taxon>
        <taxon>Spermatophyta</taxon>
        <taxon>Magnoliopsida</taxon>
        <taxon>Ranunculales</taxon>
        <taxon>Ranunculaceae</taxon>
        <taxon>Coptidoideae</taxon>
        <taxon>Coptis</taxon>
    </lineage>
</organism>
<dbReference type="AlphaFoldDB" id="A0A835ICF6"/>